<dbReference type="CDD" id="cd18809">
    <property type="entry name" value="SF1_C_RecD"/>
    <property type="match status" value="1"/>
</dbReference>
<evidence type="ECO:0000256" key="1">
    <source>
        <dbReference type="ARBA" id="ARBA00034923"/>
    </source>
</evidence>
<dbReference type="RefSeq" id="WP_087582483.1">
    <property type="nucleotide sequence ID" value="NZ_NDYN01000001.1"/>
</dbReference>
<dbReference type="GO" id="GO:0000725">
    <property type="term" value="P:recombinational repair"/>
    <property type="evidence" value="ECO:0007669"/>
    <property type="project" value="TreeGrafter"/>
</dbReference>
<dbReference type="Proteomes" id="UP000196317">
    <property type="component" value="Unassembled WGS sequence"/>
</dbReference>
<protein>
    <recommendedName>
        <fullName evidence="1">DNA 3'-5' helicase II</fullName>
    </recommendedName>
</protein>
<gene>
    <name evidence="4" type="ORF">B9N65_01195</name>
    <name evidence="3" type="ORF">B9N65_09730</name>
</gene>
<reference evidence="4 5" key="1">
    <citation type="submission" date="2017-04" db="EMBL/GenBank/DDBJ databases">
        <title>Complete genome of Campylobacter concisus ATCC 33237T and draft genomes for an additional eight well characterized C. concisus strains.</title>
        <authorList>
            <person name="Cornelius A.J."/>
            <person name="Miller W.G."/>
            <person name="Lastovica A.J."/>
            <person name="On S.L."/>
            <person name="French N.P."/>
            <person name="Vandenberg O."/>
            <person name="Biggs P.J."/>
        </authorList>
    </citation>
    <scope>NUCLEOTIDE SEQUENCE [LARGE SCALE GENOMIC DNA]</scope>
    <source>
        <strain evidence="4 5">CCUG 19995</strain>
    </source>
</reference>
<feature type="domain" description="AAA+ ATPase" evidence="2">
    <location>
        <begin position="25"/>
        <end position="253"/>
    </location>
</feature>
<dbReference type="AlphaFoldDB" id="A0A1Y5MK68"/>
<dbReference type="PANTHER" id="PTHR11070:SF2">
    <property type="entry name" value="ATP-DEPENDENT DNA HELICASE SRS2"/>
    <property type="match status" value="1"/>
</dbReference>
<dbReference type="GO" id="GO:0005524">
    <property type="term" value="F:ATP binding"/>
    <property type="evidence" value="ECO:0007669"/>
    <property type="project" value="InterPro"/>
</dbReference>
<dbReference type="EMBL" id="NDYN01000001">
    <property type="protein sequence ID" value="OUT08986.1"/>
    <property type="molecule type" value="Genomic_DNA"/>
</dbReference>
<name>A0A1Y5MK68_9BACT</name>
<dbReference type="EMBL" id="NDYN01000010">
    <property type="protein sequence ID" value="OUT06850.1"/>
    <property type="molecule type" value="Genomic_DNA"/>
</dbReference>
<dbReference type="Gene3D" id="3.40.50.300">
    <property type="entry name" value="P-loop containing nucleotide triphosphate hydrolases"/>
    <property type="match status" value="2"/>
</dbReference>
<proteinExistence type="predicted"/>
<dbReference type="GO" id="GO:0043138">
    <property type="term" value="F:3'-5' DNA helicase activity"/>
    <property type="evidence" value="ECO:0007669"/>
    <property type="project" value="TreeGrafter"/>
</dbReference>
<sequence>MDKSIRLTPEQVKIYDYFTSDSPKPNRIVVLRGAAGTGKSFVLSQIVKDYKGSVLVTATTHKAKNNLQASIGTKAYTTHSALGFNMTRNGIEQYLSDIREPIEADLLIIDEMSMLPNKVYQKALNGSYKHILLVGDECQLSAIGLKADIKPDMEVVLTQQMRQSISDQKLHQYLESLRSSIKSKQLPDFRKDLPDSIILYDSHKDFCKAYLECNSSKRILGYSNSVIDSYNKALADKELYSVGDLLVLDKPIGYCKNGDIVEIYDVQRSSEGIWDIHAISNDGESVRFRICKSKKQEKCILDEVLRTNPECYWSIADTYMHPKHTYASTIHKAQGMTLDEVFIDATDIYKQLYRKPTRYNNYNKPISVEEFLKLTYVAISRMKYKAHLFVGETRNYKNLKEKTCNQK</sequence>
<comment type="caution">
    <text evidence="4">The sequence shown here is derived from an EMBL/GenBank/DDBJ whole genome shotgun (WGS) entry which is preliminary data.</text>
</comment>
<dbReference type="InterPro" id="IPR003593">
    <property type="entry name" value="AAA+_ATPase"/>
</dbReference>
<dbReference type="InterPro" id="IPR000212">
    <property type="entry name" value="DNA_helicase_UvrD/REP"/>
</dbReference>
<dbReference type="InterPro" id="IPR027417">
    <property type="entry name" value="P-loop_NTPase"/>
</dbReference>
<dbReference type="SUPFAM" id="SSF52540">
    <property type="entry name" value="P-loop containing nucleoside triphosphate hydrolases"/>
    <property type="match status" value="1"/>
</dbReference>
<dbReference type="GO" id="GO:0003677">
    <property type="term" value="F:DNA binding"/>
    <property type="evidence" value="ECO:0007669"/>
    <property type="project" value="InterPro"/>
</dbReference>
<evidence type="ECO:0000259" key="2">
    <source>
        <dbReference type="SMART" id="SM00382"/>
    </source>
</evidence>
<organism evidence="4 5">
    <name type="scientific">Campylobacter concisus</name>
    <dbReference type="NCBI Taxonomy" id="199"/>
    <lineage>
        <taxon>Bacteria</taxon>
        <taxon>Pseudomonadati</taxon>
        <taxon>Campylobacterota</taxon>
        <taxon>Epsilonproteobacteria</taxon>
        <taxon>Campylobacterales</taxon>
        <taxon>Campylobacteraceae</taxon>
        <taxon>Campylobacter</taxon>
    </lineage>
</organism>
<dbReference type="Pfam" id="PF13604">
    <property type="entry name" value="AAA_30"/>
    <property type="match status" value="1"/>
</dbReference>
<evidence type="ECO:0000313" key="3">
    <source>
        <dbReference type="EMBL" id="OUT06850.1"/>
    </source>
</evidence>
<accession>A0A1Y5MK68</accession>
<evidence type="ECO:0000313" key="5">
    <source>
        <dbReference type="Proteomes" id="UP000196317"/>
    </source>
</evidence>
<dbReference type="PANTHER" id="PTHR11070">
    <property type="entry name" value="UVRD / RECB / PCRA DNA HELICASE FAMILY MEMBER"/>
    <property type="match status" value="1"/>
</dbReference>
<evidence type="ECO:0000313" key="4">
    <source>
        <dbReference type="EMBL" id="OUT08986.1"/>
    </source>
</evidence>
<dbReference type="SMART" id="SM00382">
    <property type="entry name" value="AAA"/>
    <property type="match status" value="1"/>
</dbReference>